<reference evidence="2 3" key="1">
    <citation type="submission" date="2020-07" db="EMBL/GenBank/DDBJ databases">
        <title>Complete genome sequence of Klebsiella pneumoniae phage Miami.</title>
        <authorList>
            <person name="Mora D.A."/>
            <person name="Lessor L."/>
            <person name="Gill J."/>
            <person name="Liu M."/>
        </authorList>
    </citation>
    <scope>NUCLEOTIDE SEQUENCE [LARGE SCALE GENOMIC DNA]</scope>
</reference>
<dbReference type="Proteomes" id="UP000662782">
    <property type="component" value="Segment"/>
</dbReference>
<dbReference type="GO" id="GO:0005524">
    <property type="term" value="F:ATP binding"/>
    <property type="evidence" value="ECO:0007669"/>
    <property type="project" value="InterPro"/>
</dbReference>
<gene>
    <name evidence="2" type="ORF">CPT_Miami_214</name>
</gene>
<dbReference type="EMBL" id="MT701590">
    <property type="protein sequence ID" value="QPB09309.1"/>
    <property type="molecule type" value="Genomic_DNA"/>
</dbReference>
<feature type="domain" description="Helicase/UvrB N-terminal" evidence="1">
    <location>
        <begin position="119"/>
        <end position="281"/>
    </location>
</feature>
<evidence type="ECO:0000313" key="2">
    <source>
        <dbReference type="EMBL" id="QPB09309.1"/>
    </source>
</evidence>
<proteinExistence type="predicted"/>
<evidence type="ECO:0000313" key="3">
    <source>
        <dbReference type="Proteomes" id="UP000662782"/>
    </source>
</evidence>
<dbReference type="InterPro" id="IPR006935">
    <property type="entry name" value="Helicase/UvrB_N"/>
</dbReference>
<dbReference type="InterPro" id="IPR027417">
    <property type="entry name" value="P-loop_NTPase"/>
</dbReference>
<keyword evidence="3" id="KW-1185">Reference proteome</keyword>
<protein>
    <submittedName>
        <fullName evidence="2">RapA-like RNA polymerase-associated protein</fullName>
    </submittedName>
</protein>
<organism evidence="2 3">
    <name type="scientific">Klebsiella phage Miami</name>
    <dbReference type="NCBI Taxonomy" id="2767581"/>
    <lineage>
        <taxon>Viruses</taxon>
        <taxon>Duplodnaviria</taxon>
        <taxon>Heunggongvirae</taxon>
        <taxon>Uroviricota</taxon>
        <taxon>Caudoviricetes</taxon>
        <taxon>Chimalliviridae</taxon>
        <taxon>Miamivirus</taxon>
        <taxon>Miamivirus miami</taxon>
    </lineage>
</organism>
<evidence type="ECO:0000259" key="1">
    <source>
        <dbReference type="Pfam" id="PF04851"/>
    </source>
</evidence>
<sequence>MLNYIFGPDVKQGPTITEINHVNFRNFNDDIQTAYGTSTPGRYMFRRVGSNKFVTDNFFLLELDHLITKILQSRNTWSSRKNLNELQIKLRTDTWIKDTVTPTAYPIDKASFLKQFKIKPYDTQWGFLSTYKMVKKSHHLKGLLLDAKAGSGKTFTSLMWTRLTGNKKHIIICPDAGINTVWKLHMEEKVFVDPPKYWSTRQNKPFDPSCEYFLIHIDYTRNPDFFKILDQVFEAAGKGGVSLVVDESHNFNELSSKQTQNIIKAADHYPFNDALPMSGTPLKAMAREAYSIFALIDPFFKGNARERFMKSYGLSRDKLNTLLAHRLGRTRYVIDSLFDMGEEPPVEMVPVTVPNGERFTLKAIRLEMLSYIQNRVKFYEQNMPMFLAFFNHVLDDYESYVKDDNGKLGELVKYKQIVNRFRTHGYNNFTDSADSQYAKNVEIDIEARLRGEQLKQFRNIKSAVKYVGLKIRGEALGNVLGKARIEAVRAVVAHAGLPSMINNVEKKTLIFTSYVDVLNEVYSVLNKEGFKPLLIYGDADQSKDILIKRFDTEPDLNPAVTTFRSLRESAHMVVANQEILMDAPWRDYELKQTKARIFRQGQDKPCFFWMIELDTGKEINIMTRSIDILQWSRDNVEELLSQSTLNNPSLRAIGGEEALELMDLELPTLPLPKSASSVLDLF</sequence>
<dbReference type="Pfam" id="PF04851">
    <property type="entry name" value="ResIII"/>
    <property type="match status" value="1"/>
</dbReference>
<name>A0A873WCZ3_9CAUD</name>
<dbReference type="GO" id="GO:0003677">
    <property type="term" value="F:DNA binding"/>
    <property type="evidence" value="ECO:0007669"/>
    <property type="project" value="InterPro"/>
</dbReference>
<dbReference type="GO" id="GO:0016787">
    <property type="term" value="F:hydrolase activity"/>
    <property type="evidence" value="ECO:0007669"/>
    <property type="project" value="InterPro"/>
</dbReference>
<dbReference type="SUPFAM" id="SSF52540">
    <property type="entry name" value="P-loop containing nucleoside triphosphate hydrolases"/>
    <property type="match status" value="2"/>
</dbReference>
<accession>A0A873WCZ3</accession>
<dbReference type="Gene3D" id="3.40.50.300">
    <property type="entry name" value="P-loop containing nucleotide triphosphate hydrolases"/>
    <property type="match status" value="2"/>
</dbReference>